<dbReference type="PANTHER" id="PTHR33991">
    <property type="entry name" value="DNA REPAIR PROTEIN RECO"/>
    <property type="match status" value="1"/>
</dbReference>
<organism evidence="9 10">
    <name type="scientific">Streptococcus dysgalactiae subsp. equisimilis</name>
    <name type="common">Streptococcus equisimilis</name>
    <dbReference type="NCBI Taxonomy" id="119602"/>
    <lineage>
        <taxon>Bacteria</taxon>
        <taxon>Bacillati</taxon>
        <taxon>Bacillota</taxon>
        <taxon>Bacilli</taxon>
        <taxon>Lactobacillales</taxon>
        <taxon>Streptococcaceae</taxon>
        <taxon>Streptococcus</taxon>
    </lineage>
</organism>
<comment type="caution">
    <text evidence="9">The sequence shown here is derived from an EMBL/GenBank/DDBJ whole genome shotgun (WGS) entry which is preliminary data.</text>
</comment>
<keyword evidence="4 7" id="KW-0233">DNA recombination</keyword>
<dbReference type="GO" id="GO:0006310">
    <property type="term" value="P:DNA recombination"/>
    <property type="evidence" value="ECO:0007669"/>
    <property type="project" value="UniProtKB-UniRule"/>
</dbReference>
<evidence type="ECO:0000256" key="3">
    <source>
        <dbReference type="ARBA" id="ARBA00022763"/>
    </source>
</evidence>
<dbReference type="InterPro" id="IPR037278">
    <property type="entry name" value="ARFGAP/RecO"/>
</dbReference>
<evidence type="ECO:0000313" key="9">
    <source>
        <dbReference type="EMBL" id="SUN65279.1"/>
    </source>
</evidence>
<dbReference type="Gene3D" id="1.20.1440.120">
    <property type="entry name" value="Recombination protein O, C-terminal domain"/>
    <property type="match status" value="1"/>
</dbReference>
<evidence type="ECO:0000256" key="1">
    <source>
        <dbReference type="ARBA" id="ARBA00007452"/>
    </source>
</evidence>
<name>A0A9X8XIT9_STREQ</name>
<keyword evidence="5 7" id="KW-0234">DNA repair</keyword>
<comment type="similarity">
    <text evidence="1 7">Belongs to the RecO family.</text>
</comment>
<evidence type="ECO:0000256" key="7">
    <source>
        <dbReference type="HAMAP-Rule" id="MF_00201"/>
    </source>
</evidence>
<dbReference type="SUPFAM" id="SSF50249">
    <property type="entry name" value="Nucleic acid-binding proteins"/>
    <property type="match status" value="1"/>
</dbReference>
<dbReference type="InterPro" id="IPR022572">
    <property type="entry name" value="DNA_rep/recomb_RecO_N"/>
</dbReference>
<proteinExistence type="inferred from homology"/>
<sequence length="286" mass="33636">MLVMQFSEFLGIIRAVFNALSGLKLRKDVARNMQLNESLGIVLFNRNYREDDKLVKIFTETAGKRMFFVKHISRSKLSSVIQPLTAADFIFKLNESGLSYIDDYNHVDTYQQINQDLFRLSYASYVVALADAAISDNEPDPHLFAFLKKTLDLMEEGLDYEVLTNIFEIQVLERFGIRINFHDCVFCHRVGLPFDFSHHYSGVLCPEHYHKDDYRNHLDPNVIYLLDRFQTIQFDELRTISLNDEMKRKLRYFIDELYHDYVGIKLKSKTFIDDLAKWGDIMKPKD</sequence>
<dbReference type="InterPro" id="IPR003717">
    <property type="entry name" value="RecO"/>
</dbReference>
<dbReference type="Gene3D" id="2.40.50.140">
    <property type="entry name" value="Nucleic acid-binding proteins"/>
    <property type="match status" value="1"/>
</dbReference>
<evidence type="ECO:0000256" key="6">
    <source>
        <dbReference type="ARBA" id="ARBA00033409"/>
    </source>
</evidence>
<evidence type="ECO:0000259" key="8">
    <source>
        <dbReference type="Pfam" id="PF11967"/>
    </source>
</evidence>
<dbReference type="Proteomes" id="UP000254559">
    <property type="component" value="Unassembled WGS sequence"/>
</dbReference>
<dbReference type="Pfam" id="PF11967">
    <property type="entry name" value="RecO_N"/>
    <property type="match status" value="1"/>
</dbReference>
<feature type="domain" description="DNA replication/recombination mediator RecO N-terminal" evidence="8">
    <location>
        <begin position="33"/>
        <end position="110"/>
    </location>
</feature>
<comment type="function">
    <text evidence="7">Involved in DNA repair and RecF pathway recombination.</text>
</comment>
<dbReference type="GO" id="GO:0006302">
    <property type="term" value="P:double-strand break repair"/>
    <property type="evidence" value="ECO:0007669"/>
    <property type="project" value="TreeGrafter"/>
</dbReference>
<dbReference type="SUPFAM" id="SSF57863">
    <property type="entry name" value="ArfGap/RecO-like zinc finger"/>
    <property type="match status" value="1"/>
</dbReference>
<evidence type="ECO:0000313" key="10">
    <source>
        <dbReference type="Proteomes" id="UP000254559"/>
    </source>
</evidence>
<accession>A0A9X8XIT9</accession>
<evidence type="ECO:0000256" key="2">
    <source>
        <dbReference type="ARBA" id="ARBA00021310"/>
    </source>
</evidence>
<dbReference type="HAMAP" id="MF_00201">
    <property type="entry name" value="RecO"/>
    <property type="match status" value="1"/>
</dbReference>
<dbReference type="GO" id="GO:0043590">
    <property type="term" value="C:bacterial nucleoid"/>
    <property type="evidence" value="ECO:0007669"/>
    <property type="project" value="TreeGrafter"/>
</dbReference>
<gene>
    <name evidence="7 9" type="primary">recO</name>
    <name evidence="9" type="ORF">NCTC11564_02352</name>
</gene>
<dbReference type="EMBL" id="UHFO01000001">
    <property type="protein sequence ID" value="SUN65279.1"/>
    <property type="molecule type" value="Genomic_DNA"/>
</dbReference>
<evidence type="ECO:0000256" key="5">
    <source>
        <dbReference type="ARBA" id="ARBA00023204"/>
    </source>
</evidence>
<keyword evidence="3 7" id="KW-0227">DNA damage</keyword>
<dbReference type="InterPro" id="IPR042242">
    <property type="entry name" value="RecO_C"/>
</dbReference>
<dbReference type="PANTHER" id="PTHR33991:SF1">
    <property type="entry name" value="DNA REPAIR PROTEIN RECO"/>
    <property type="match status" value="1"/>
</dbReference>
<dbReference type="Pfam" id="PF02565">
    <property type="entry name" value="RecO_C"/>
    <property type="match status" value="1"/>
</dbReference>
<dbReference type="NCBIfam" id="TIGR00613">
    <property type="entry name" value="reco"/>
    <property type="match status" value="1"/>
</dbReference>
<dbReference type="InterPro" id="IPR012340">
    <property type="entry name" value="NA-bd_OB-fold"/>
</dbReference>
<reference evidence="9 10" key="1">
    <citation type="submission" date="2018-06" db="EMBL/GenBank/DDBJ databases">
        <authorList>
            <consortium name="Pathogen Informatics"/>
            <person name="Doyle S."/>
        </authorList>
    </citation>
    <scope>NUCLEOTIDE SEQUENCE [LARGE SCALE GENOMIC DNA]</scope>
    <source>
        <strain evidence="9 10">NCTC11564</strain>
    </source>
</reference>
<protein>
    <recommendedName>
        <fullName evidence="2 7">DNA repair protein RecO</fullName>
    </recommendedName>
    <alternativeName>
        <fullName evidence="6 7">Recombination protein O</fullName>
    </alternativeName>
</protein>
<evidence type="ECO:0000256" key="4">
    <source>
        <dbReference type="ARBA" id="ARBA00023172"/>
    </source>
</evidence>
<dbReference type="AlphaFoldDB" id="A0A9X8XIT9"/>